<accession>A0A974CXB2</accession>
<dbReference type="Proteomes" id="UP000694892">
    <property type="component" value="Chromosome 5L"/>
</dbReference>
<gene>
    <name evidence="1" type="ORF">XELAEV_18026986mg</name>
</gene>
<reference evidence="2" key="1">
    <citation type="journal article" date="2016" name="Nature">
        <title>Genome evolution in the allotetraploid frog Xenopus laevis.</title>
        <authorList>
            <person name="Session A.M."/>
            <person name="Uno Y."/>
            <person name="Kwon T."/>
            <person name="Chapman J.A."/>
            <person name="Toyoda A."/>
            <person name="Takahashi S."/>
            <person name="Fukui A."/>
            <person name="Hikosaka A."/>
            <person name="Suzuki A."/>
            <person name="Kondo M."/>
            <person name="van Heeringen S.J."/>
            <person name="Quigley I."/>
            <person name="Heinz S."/>
            <person name="Ogino H."/>
            <person name="Ochi H."/>
            <person name="Hellsten U."/>
            <person name="Lyons J.B."/>
            <person name="Simakov O."/>
            <person name="Putnam N."/>
            <person name="Stites J."/>
            <person name="Kuroki Y."/>
            <person name="Tanaka T."/>
            <person name="Michiue T."/>
            <person name="Watanabe M."/>
            <person name="Bogdanovic O."/>
            <person name="Lister R."/>
            <person name="Georgiou G."/>
            <person name="Paranjpe S.S."/>
            <person name="van Kruijsbergen I."/>
            <person name="Shu S."/>
            <person name="Carlson J."/>
            <person name="Kinoshita T."/>
            <person name="Ohta Y."/>
            <person name="Mawaribuchi S."/>
            <person name="Jenkins J."/>
            <person name="Grimwood J."/>
            <person name="Schmutz J."/>
            <person name="Mitros T."/>
            <person name="Mozaffari S.V."/>
            <person name="Suzuki Y."/>
            <person name="Haramoto Y."/>
            <person name="Yamamoto T.S."/>
            <person name="Takagi C."/>
            <person name="Heald R."/>
            <person name="Miller K."/>
            <person name="Haudenschild C."/>
            <person name="Kitzman J."/>
            <person name="Nakayama T."/>
            <person name="Izutsu Y."/>
            <person name="Robert J."/>
            <person name="Fortriede J."/>
            <person name="Burns K."/>
            <person name="Lotay V."/>
            <person name="Karimi K."/>
            <person name="Yasuoka Y."/>
            <person name="Dichmann D.S."/>
            <person name="Flajnik M.F."/>
            <person name="Houston D.W."/>
            <person name="Shendure J."/>
            <person name="DuPasquier L."/>
            <person name="Vize P.D."/>
            <person name="Zorn A.M."/>
            <person name="Ito M."/>
            <person name="Marcotte E.M."/>
            <person name="Wallingford J.B."/>
            <person name="Ito Y."/>
            <person name="Asashima M."/>
            <person name="Ueno N."/>
            <person name="Matsuda Y."/>
            <person name="Veenstra G.J."/>
            <person name="Fujiyama A."/>
            <person name="Harland R.M."/>
            <person name="Taira M."/>
            <person name="Rokhsar D.S."/>
        </authorList>
    </citation>
    <scope>NUCLEOTIDE SEQUENCE [LARGE SCALE GENOMIC DNA]</scope>
    <source>
        <strain evidence="2">J</strain>
    </source>
</reference>
<protein>
    <submittedName>
        <fullName evidence="1">Uncharacterized protein</fullName>
    </submittedName>
</protein>
<proteinExistence type="predicted"/>
<evidence type="ECO:0000313" key="1">
    <source>
        <dbReference type="EMBL" id="OCT80171.1"/>
    </source>
</evidence>
<evidence type="ECO:0000313" key="2">
    <source>
        <dbReference type="Proteomes" id="UP000694892"/>
    </source>
</evidence>
<organism evidence="1 2">
    <name type="scientific">Xenopus laevis</name>
    <name type="common">African clawed frog</name>
    <dbReference type="NCBI Taxonomy" id="8355"/>
    <lineage>
        <taxon>Eukaryota</taxon>
        <taxon>Metazoa</taxon>
        <taxon>Chordata</taxon>
        <taxon>Craniata</taxon>
        <taxon>Vertebrata</taxon>
        <taxon>Euteleostomi</taxon>
        <taxon>Amphibia</taxon>
        <taxon>Batrachia</taxon>
        <taxon>Anura</taxon>
        <taxon>Pipoidea</taxon>
        <taxon>Pipidae</taxon>
        <taxon>Xenopodinae</taxon>
        <taxon>Xenopus</taxon>
        <taxon>Xenopus</taxon>
    </lineage>
</organism>
<sequence length="91" mass="10269">MTVMALIAVTLADQIFFKCGMLLHISAYSGQGNSSTLSTLFNSYKVNKVSIAALQLWSRRFVPCLHSYCLIGHWTKGGWKWFYTGKEVHAH</sequence>
<name>A0A974CXB2_XENLA</name>
<dbReference type="AlphaFoldDB" id="A0A974CXB2"/>
<dbReference type="EMBL" id="CM004474">
    <property type="protein sequence ID" value="OCT80171.1"/>
    <property type="molecule type" value="Genomic_DNA"/>
</dbReference>